<organism evidence="1 2">
    <name type="scientific">Hallerella porci</name>
    <dbReference type="NCBI Taxonomy" id="1945871"/>
    <lineage>
        <taxon>Bacteria</taxon>
        <taxon>Pseudomonadati</taxon>
        <taxon>Fibrobacterota</taxon>
        <taxon>Fibrobacteria</taxon>
        <taxon>Fibrobacterales</taxon>
        <taxon>Fibrobacteraceae</taxon>
        <taxon>Hallerella</taxon>
    </lineage>
</organism>
<dbReference type="NCBIfam" id="TIGR02436">
    <property type="entry name" value="four helix bundle protein"/>
    <property type="match status" value="1"/>
</dbReference>
<sequence length="128" mass="14967">MNNYRGFELKNDNVIVEKSENFAVRIVRLYQFLCDEKKEFILSKQLLRCGTSIGANIHEATHGESKLDFIHKLSIALKEANETSYWLRLLYKTQYLTQTQFKSINTDCKEFLKLLTSIIKTAKKNLDN</sequence>
<dbReference type="PIRSF" id="PIRSF035652">
    <property type="entry name" value="CHP02436"/>
    <property type="match status" value="1"/>
</dbReference>
<dbReference type="RefSeq" id="WP_106197841.1">
    <property type="nucleotide sequence ID" value="NZ_QGHD01000004.1"/>
</dbReference>
<dbReference type="InterPro" id="IPR012657">
    <property type="entry name" value="23S_rRNA-intervening_sequence"/>
</dbReference>
<dbReference type="PANTHER" id="PTHR38471">
    <property type="entry name" value="FOUR HELIX BUNDLE PROTEIN"/>
    <property type="match status" value="1"/>
</dbReference>
<name>A0ABX5LT61_9BACT</name>
<protein>
    <submittedName>
        <fullName evidence="1">Four helix bundle protein</fullName>
    </submittedName>
</protein>
<gene>
    <name evidence="1" type="ORF">B0H50_10454</name>
</gene>
<dbReference type="EMBL" id="QGHD01000004">
    <property type="protein sequence ID" value="PWL03630.1"/>
    <property type="molecule type" value="Genomic_DNA"/>
</dbReference>
<dbReference type="PANTHER" id="PTHR38471:SF2">
    <property type="entry name" value="FOUR HELIX BUNDLE PROTEIN"/>
    <property type="match status" value="1"/>
</dbReference>
<evidence type="ECO:0000313" key="1">
    <source>
        <dbReference type="EMBL" id="PWL03630.1"/>
    </source>
</evidence>
<dbReference type="SUPFAM" id="SSF158446">
    <property type="entry name" value="IVS-encoded protein-like"/>
    <property type="match status" value="1"/>
</dbReference>
<keyword evidence="2" id="KW-1185">Reference proteome</keyword>
<dbReference type="Proteomes" id="UP000245523">
    <property type="component" value="Unassembled WGS sequence"/>
</dbReference>
<proteinExistence type="predicted"/>
<evidence type="ECO:0000313" key="2">
    <source>
        <dbReference type="Proteomes" id="UP000245523"/>
    </source>
</evidence>
<reference evidence="1 2" key="1">
    <citation type="submission" date="2018-05" db="EMBL/GenBank/DDBJ databases">
        <title>Animal gut microbial communities from fecal samples from Wisconsin, USA.</title>
        <authorList>
            <person name="Neumann A."/>
        </authorList>
    </citation>
    <scope>NUCLEOTIDE SEQUENCE [LARGE SCALE GENOMIC DNA]</scope>
    <source>
        <strain evidence="1 2">UWS4</strain>
    </source>
</reference>
<accession>A0ABX5LT61</accession>
<dbReference type="InterPro" id="IPR036583">
    <property type="entry name" value="23S_rRNA_IVS_sf"/>
</dbReference>
<dbReference type="Gene3D" id="1.20.1440.60">
    <property type="entry name" value="23S rRNA-intervening sequence"/>
    <property type="match status" value="1"/>
</dbReference>
<dbReference type="Pfam" id="PF05635">
    <property type="entry name" value="23S_rRNA_IVP"/>
    <property type="match status" value="1"/>
</dbReference>
<comment type="caution">
    <text evidence="1">The sequence shown here is derived from an EMBL/GenBank/DDBJ whole genome shotgun (WGS) entry which is preliminary data.</text>
</comment>